<protein>
    <submittedName>
        <fullName evidence="2">Uncharacterized protein</fullName>
    </submittedName>
</protein>
<dbReference type="PANTHER" id="PTHR36130">
    <property type="entry name" value="RIKEN CDNA 4933430I17 GENE"/>
    <property type="match status" value="1"/>
</dbReference>
<evidence type="ECO:0000313" key="3">
    <source>
        <dbReference type="Proteomes" id="UP001177744"/>
    </source>
</evidence>
<feature type="region of interest" description="Disordered" evidence="1">
    <location>
        <begin position="22"/>
        <end position="99"/>
    </location>
</feature>
<keyword evidence="3" id="KW-1185">Reference proteome</keyword>
<evidence type="ECO:0000313" key="2">
    <source>
        <dbReference type="EMBL" id="KAK1334219.1"/>
    </source>
</evidence>
<dbReference type="Pfam" id="PF15504">
    <property type="entry name" value="DUF4647"/>
    <property type="match status" value="1"/>
</dbReference>
<comment type="caution">
    <text evidence="2">The sequence shown here is derived from an EMBL/GenBank/DDBJ whole genome shotgun (WGS) entry which is preliminary data.</text>
</comment>
<dbReference type="PANTHER" id="PTHR36130:SF1">
    <property type="entry name" value="RIKEN CDNA 4933430I17 GENE"/>
    <property type="match status" value="1"/>
</dbReference>
<dbReference type="EMBL" id="JAULJE010000015">
    <property type="protein sequence ID" value="KAK1334219.1"/>
    <property type="molecule type" value="Genomic_DNA"/>
</dbReference>
<feature type="compositionally biased region" description="Polar residues" evidence="1">
    <location>
        <begin position="24"/>
        <end position="39"/>
    </location>
</feature>
<sequence>MVTELYRAGKVTAISSRRWRMAPSRNSSKFSHTYANEFQDSTERPQVGYAENDLDSFSSKQNPELSKTESTNKDFGTQMEEVPVAQEETPKDLSSSVSRASWNPEVKILRIFQSADYEAEENRLSGLQSKVSSET</sequence>
<proteinExistence type="predicted"/>
<accession>A0AA40HN13</accession>
<dbReference type="InterPro" id="IPR029134">
    <property type="entry name" value="DUF4647"/>
</dbReference>
<name>A0AA40HN13_CNENI</name>
<organism evidence="2 3">
    <name type="scientific">Cnephaeus nilssonii</name>
    <name type="common">Northern bat</name>
    <name type="synonym">Eptesicus nilssonii</name>
    <dbReference type="NCBI Taxonomy" id="3371016"/>
    <lineage>
        <taxon>Eukaryota</taxon>
        <taxon>Metazoa</taxon>
        <taxon>Chordata</taxon>
        <taxon>Craniata</taxon>
        <taxon>Vertebrata</taxon>
        <taxon>Euteleostomi</taxon>
        <taxon>Mammalia</taxon>
        <taxon>Eutheria</taxon>
        <taxon>Laurasiatheria</taxon>
        <taxon>Chiroptera</taxon>
        <taxon>Yangochiroptera</taxon>
        <taxon>Vespertilionidae</taxon>
        <taxon>Cnephaeus</taxon>
    </lineage>
</organism>
<dbReference type="Proteomes" id="UP001177744">
    <property type="component" value="Unassembled WGS sequence"/>
</dbReference>
<evidence type="ECO:0000256" key="1">
    <source>
        <dbReference type="SAM" id="MobiDB-lite"/>
    </source>
</evidence>
<gene>
    <name evidence="2" type="ORF">QTO34_005219</name>
</gene>
<reference evidence="2" key="1">
    <citation type="submission" date="2023-06" db="EMBL/GenBank/DDBJ databases">
        <title>Reference genome for the Northern bat (Eptesicus nilssonii), a most northern bat species.</title>
        <authorList>
            <person name="Laine V.N."/>
            <person name="Pulliainen A.T."/>
            <person name="Lilley T.M."/>
        </authorList>
    </citation>
    <scope>NUCLEOTIDE SEQUENCE</scope>
    <source>
        <strain evidence="2">BLF_Eptnil</strain>
        <tissue evidence="2">Kidney</tissue>
    </source>
</reference>
<dbReference type="AlphaFoldDB" id="A0AA40HN13"/>
<feature type="compositionally biased region" description="Polar residues" evidence="1">
    <location>
        <begin position="55"/>
        <end position="65"/>
    </location>
</feature>